<accession>A0A6G0TUW2</accession>
<keyword evidence="10" id="KW-1185">Reference proteome</keyword>
<dbReference type="InterPro" id="IPR001563">
    <property type="entry name" value="Peptidase_S10"/>
</dbReference>
<keyword evidence="2" id="KW-0121">Carboxypeptidase</keyword>
<reference evidence="9 10" key="1">
    <citation type="submission" date="2019-08" db="EMBL/GenBank/DDBJ databases">
        <title>The genome of the soybean aphid Biotype 1, its phylome, world population structure and adaptation to the North American continent.</title>
        <authorList>
            <person name="Giordano R."/>
            <person name="Donthu R.K."/>
            <person name="Hernandez A.G."/>
            <person name="Wright C.L."/>
            <person name="Zimin A.V."/>
        </authorList>
    </citation>
    <scope>NUCLEOTIDE SEQUENCE [LARGE SCALE GENOMIC DNA]</scope>
    <source>
        <tissue evidence="9">Whole aphids</tissue>
    </source>
</reference>
<dbReference type="Gene3D" id="3.40.50.1820">
    <property type="entry name" value="alpha/beta hydrolase"/>
    <property type="match status" value="2"/>
</dbReference>
<evidence type="ECO:0008006" key="11">
    <source>
        <dbReference type="Google" id="ProtNLM"/>
    </source>
</evidence>
<name>A0A6G0TUW2_APHGL</name>
<dbReference type="PROSITE" id="PS00560">
    <property type="entry name" value="CARBOXYPEPT_SER_HIS"/>
    <property type="match status" value="1"/>
</dbReference>
<feature type="region of interest" description="Disordered" evidence="7">
    <location>
        <begin position="29"/>
        <end position="51"/>
    </location>
</feature>
<feature type="chain" id="PRO_5026208358" description="Carboxypeptidase" evidence="8">
    <location>
        <begin position="25"/>
        <end position="448"/>
    </location>
</feature>
<organism evidence="9 10">
    <name type="scientific">Aphis glycines</name>
    <name type="common">Soybean aphid</name>
    <dbReference type="NCBI Taxonomy" id="307491"/>
    <lineage>
        <taxon>Eukaryota</taxon>
        <taxon>Metazoa</taxon>
        <taxon>Ecdysozoa</taxon>
        <taxon>Arthropoda</taxon>
        <taxon>Hexapoda</taxon>
        <taxon>Insecta</taxon>
        <taxon>Pterygota</taxon>
        <taxon>Neoptera</taxon>
        <taxon>Paraneoptera</taxon>
        <taxon>Hemiptera</taxon>
        <taxon>Sternorrhyncha</taxon>
        <taxon>Aphidomorpha</taxon>
        <taxon>Aphidoidea</taxon>
        <taxon>Aphididae</taxon>
        <taxon>Aphidini</taxon>
        <taxon>Aphis</taxon>
        <taxon>Aphis</taxon>
    </lineage>
</organism>
<keyword evidence="4 8" id="KW-0732">Signal</keyword>
<dbReference type="InterPro" id="IPR033124">
    <property type="entry name" value="Ser_caboxypep_his_AS"/>
</dbReference>
<comment type="caution">
    <text evidence="9">The sequence shown here is derived from an EMBL/GenBank/DDBJ whole genome shotgun (WGS) entry which is preliminary data.</text>
</comment>
<dbReference type="SUPFAM" id="SSF53474">
    <property type="entry name" value="alpha/beta-Hydrolases"/>
    <property type="match status" value="1"/>
</dbReference>
<evidence type="ECO:0000256" key="6">
    <source>
        <dbReference type="ARBA" id="ARBA00023180"/>
    </source>
</evidence>
<feature type="signal peptide" evidence="8">
    <location>
        <begin position="1"/>
        <end position="24"/>
    </location>
</feature>
<feature type="compositionally biased region" description="Polar residues" evidence="7">
    <location>
        <begin position="29"/>
        <end position="48"/>
    </location>
</feature>
<dbReference type="PANTHER" id="PTHR11802:SF472">
    <property type="entry name" value="SERINE CARBOXYPEPTIDASE CPVL-RELATED"/>
    <property type="match status" value="1"/>
</dbReference>
<comment type="similarity">
    <text evidence="1">Belongs to the peptidase S10 family.</text>
</comment>
<sequence>MTTMRRLQTAVVWSLWLLSTFVCSFKIKSSASNSPHTGRSNRRGSGSMQRDVRSGYLTVDEEHGSNMFFWFFPAAKDKADAPVVLWLQGGPGASSLHGVFNINGSFSAYKCDGSMLKLRDHAWTNTHSVLYVDNPYRPDSRRPEHVRHLGTILQAVPRVPAQRFLRDRRVVRRSLRTRRIVRHPPEQPRSRDQYQPQRVAIGNGLVDPLNQLFYSEYLHKYGLIDENGKRIFEQYESTVRAQILAGDYMEAFRTYDEMLNGRLYQYPTLIKNLTGMQYYYNVLLDRQPPSFNDWMDFVENPSVRVALHVGSRRFNKNTTVVQKHLLSNVMQSVAPWLANLLDSDQYRVLLYSGQFDIKFNHLGNMRMAQALEWTGAERFRNNATRTIWRVLQRKTECDDGNETDVAGYATTSGPLTVLLVRNAGHIVPADQPVWALDLINRFTAGKTF</sequence>
<keyword evidence="3" id="KW-0645">Protease</keyword>
<dbReference type="GO" id="GO:0004185">
    <property type="term" value="F:serine-type carboxypeptidase activity"/>
    <property type="evidence" value="ECO:0007669"/>
    <property type="project" value="InterPro"/>
</dbReference>
<proteinExistence type="inferred from homology"/>
<keyword evidence="5" id="KW-0378">Hydrolase</keyword>
<gene>
    <name evidence="9" type="ORF">AGLY_004797</name>
</gene>
<evidence type="ECO:0000256" key="3">
    <source>
        <dbReference type="ARBA" id="ARBA00022670"/>
    </source>
</evidence>
<dbReference type="AlphaFoldDB" id="A0A6G0TUW2"/>
<evidence type="ECO:0000256" key="2">
    <source>
        <dbReference type="ARBA" id="ARBA00022645"/>
    </source>
</evidence>
<evidence type="ECO:0000313" key="9">
    <source>
        <dbReference type="EMBL" id="KAE9539545.1"/>
    </source>
</evidence>
<dbReference type="OrthoDB" id="443318at2759"/>
<dbReference type="EMBL" id="VYZN01000014">
    <property type="protein sequence ID" value="KAE9539545.1"/>
    <property type="molecule type" value="Genomic_DNA"/>
</dbReference>
<dbReference type="GO" id="GO:0006508">
    <property type="term" value="P:proteolysis"/>
    <property type="evidence" value="ECO:0007669"/>
    <property type="project" value="UniProtKB-KW"/>
</dbReference>
<evidence type="ECO:0000256" key="5">
    <source>
        <dbReference type="ARBA" id="ARBA00022801"/>
    </source>
</evidence>
<evidence type="ECO:0000256" key="4">
    <source>
        <dbReference type="ARBA" id="ARBA00022729"/>
    </source>
</evidence>
<dbReference type="PANTHER" id="PTHR11802">
    <property type="entry name" value="SERINE PROTEASE FAMILY S10 SERINE CARBOXYPEPTIDASE"/>
    <property type="match status" value="1"/>
</dbReference>
<evidence type="ECO:0000313" key="10">
    <source>
        <dbReference type="Proteomes" id="UP000475862"/>
    </source>
</evidence>
<keyword evidence="6" id="KW-0325">Glycoprotein</keyword>
<dbReference type="Proteomes" id="UP000475862">
    <property type="component" value="Unassembled WGS sequence"/>
</dbReference>
<evidence type="ECO:0000256" key="7">
    <source>
        <dbReference type="SAM" id="MobiDB-lite"/>
    </source>
</evidence>
<dbReference type="Pfam" id="PF00450">
    <property type="entry name" value="Peptidase_S10"/>
    <property type="match status" value="2"/>
</dbReference>
<dbReference type="InterPro" id="IPR029058">
    <property type="entry name" value="AB_hydrolase_fold"/>
</dbReference>
<evidence type="ECO:0000256" key="1">
    <source>
        <dbReference type="ARBA" id="ARBA00009431"/>
    </source>
</evidence>
<protein>
    <recommendedName>
        <fullName evidence="11">Carboxypeptidase</fullName>
    </recommendedName>
</protein>
<evidence type="ECO:0000256" key="8">
    <source>
        <dbReference type="SAM" id="SignalP"/>
    </source>
</evidence>